<sequence length="1045" mass="110925">MFLTRISVNHPVFATMIMVAIMVFGIYSYQRLPIEQLPDVDFPVVAVVVSYPGASPEAVEVDIVEPIEDAVNTIAGLDTIQSTAQSGQALVLMIFNLEASSQEKLQEVRDKIDPIRADLPDGANDPQILRFDPSDLPLVSLAVSSSTLSARDLTALTEDVISPRLANINGVGSASVIGGVPRQLNIEIDPDRLAAFNISPNAVVQALQAANRDLAAGSITQNSIVQSIQVLGRLEDEQDFYEVTVGNQGGQPVTLRDVATIVDGTGEASSLAILNGQQALAIDVLKTQGANTVGVAENVRETVADLLANELPEGVSIEVVVDNAEPVENSFHAVQNMLVEGAILAVVIVFLFLNSWRSTVITGLTLPISIIGTMIALNFLGFTLNMMTLLALSLAVGILIDDAIVVRENITRHLHMGKSHRQAAFDGTNEIGLAVMATTLSIVAVFLPVAFMDGIMGRFFLQFGVTVSVAVLISLFVAFTLDPMMSSVWYDPAANPNVKRGPIGRLINQFDRLFDWITDGYRGLIRLSLKFRKTVLFVAVLSFVGSLMLFPRVGVEFIPVTDNGIFTVSVETPAGSTKEATGAKIRQAEAVIRAYPEVERTYSTVAGGLASSGANSGTMTVTMIDKSQRAMTPEEFMPQVRRDLEAIPGATFQVTSASGLGGAGAPVSVTLYGDSFPVLGRLSDQLEAELAKIDGLIDISSSINEAQPVVGIQINRDLADNLGVSMNQIATTLGPLISGQQVADWTAPNGQVYDVVVRLPESMRNDVDAIGNLPIAQSGATGSAEMITLAQVAQVVESTGPATLNRQDLQRGVTIEAYLEGVELGSISPQLQAAVDSLDLPTGYSTSLGGDVEQIAETGAAVGSALLLAVIFIYLVLASQFGSFLQPVAIMGSLPLALIGVMVGLLVGGSTLNMFSAIGFIMLMGLVVKNAILLVDNANQHVRDGWNLYEALVEAGATRFRPIIMTTLAMIFGMLPLALNLHAGSGENAPMAHAVIGGLISSTALTLVVVPVLLTYIDSFSRFTRRFMPKAPDDSHHEPEVKPAE</sequence>
<evidence type="ECO:0000256" key="1">
    <source>
        <dbReference type="SAM" id="Phobius"/>
    </source>
</evidence>
<evidence type="ECO:0000313" key="3">
    <source>
        <dbReference type="Proteomes" id="UP000595857"/>
    </source>
</evidence>
<name>A0ABX7C631_9HYPH</name>
<feature type="transmembrane region" description="Helical" evidence="1">
    <location>
        <begin position="995"/>
        <end position="1017"/>
    </location>
</feature>
<accession>A0ABX7C631</accession>
<dbReference type="EMBL" id="CP068046">
    <property type="protein sequence ID" value="QQR39723.1"/>
    <property type="molecule type" value="Genomic_DNA"/>
</dbReference>
<feature type="transmembrane region" description="Helical" evidence="1">
    <location>
        <begin position="889"/>
        <end position="908"/>
    </location>
</feature>
<dbReference type="Gene3D" id="3.30.70.1430">
    <property type="entry name" value="Multidrug efflux transporter AcrB pore domain"/>
    <property type="match status" value="2"/>
</dbReference>
<dbReference type="Gene3D" id="3.30.70.1440">
    <property type="entry name" value="Multidrug efflux transporter AcrB pore domain"/>
    <property type="match status" value="1"/>
</dbReference>
<feature type="transmembrane region" description="Helical" evidence="1">
    <location>
        <begin position="12"/>
        <end position="29"/>
    </location>
</feature>
<dbReference type="InterPro" id="IPR001036">
    <property type="entry name" value="Acrflvin-R"/>
</dbReference>
<keyword evidence="3" id="KW-1185">Reference proteome</keyword>
<feature type="transmembrane region" description="Helical" evidence="1">
    <location>
        <begin position="360"/>
        <end position="380"/>
    </location>
</feature>
<keyword evidence="1" id="KW-0472">Membrane</keyword>
<dbReference type="Proteomes" id="UP000595857">
    <property type="component" value="Chromosome"/>
</dbReference>
<reference evidence="2 3" key="1">
    <citation type="submission" date="2021-01" db="EMBL/GenBank/DDBJ databases">
        <title>Genome seq and assembly of Devosia sp. LEGU1.</title>
        <authorList>
            <person name="Chhetri G."/>
        </authorList>
    </citation>
    <scope>NUCLEOTIDE SEQUENCE [LARGE SCALE GENOMIC DNA]</scope>
    <source>
        <strain evidence="2 3">LEGU1</strain>
    </source>
</reference>
<dbReference type="Pfam" id="PF00873">
    <property type="entry name" value="ACR_tran"/>
    <property type="match status" value="1"/>
</dbReference>
<feature type="transmembrane region" description="Helical" evidence="1">
    <location>
        <begin position="386"/>
        <end position="406"/>
    </location>
</feature>
<feature type="transmembrane region" description="Helical" evidence="1">
    <location>
        <begin position="963"/>
        <end position="983"/>
    </location>
</feature>
<feature type="transmembrane region" description="Helical" evidence="1">
    <location>
        <begin position="333"/>
        <end position="353"/>
    </location>
</feature>
<protein>
    <submittedName>
        <fullName evidence="2">Efflux RND transporter permease subunit</fullName>
    </submittedName>
</protein>
<feature type="transmembrane region" description="Helical" evidence="1">
    <location>
        <begin position="534"/>
        <end position="553"/>
    </location>
</feature>
<dbReference type="Gene3D" id="1.20.1640.10">
    <property type="entry name" value="Multidrug efflux transporter AcrB transmembrane domain"/>
    <property type="match status" value="2"/>
</dbReference>
<dbReference type="Gene3D" id="3.30.70.1320">
    <property type="entry name" value="Multidrug efflux transporter AcrB pore domain like"/>
    <property type="match status" value="1"/>
</dbReference>
<feature type="transmembrane region" description="Helical" evidence="1">
    <location>
        <begin position="459"/>
        <end position="481"/>
    </location>
</feature>
<dbReference type="InterPro" id="IPR027463">
    <property type="entry name" value="AcrB_DN_DC_subdom"/>
</dbReference>
<dbReference type="PRINTS" id="PR00702">
    <property type="entry name" value="ACRIFLAVINRP"/>
</dbReference>
<feature type="transmembrane region" description="Helical" evidence="1">
    <location>
        <begin position="427"/>
        <end position="447"/>
    </location>
</feature>
<proteinExistence type="predicted"/>
<dbReference type="PANTHER" id="PTHR32063:SF0">
    <property type="entry name" value="SWARMING MOTILITY PROTEIN SWRC"/>
    <property type="match status" value="1"/>
</dbReference>
<feature type="transmembrane region" description="Helical" evidence="1">
    <location>
        <begin position="858"/>
        <end position="877"/>
    </location>
</feature>
<dbReference type="SUPFAM" id="SSF82866">
    <property type="entry name" value="Multidrug efflux transporter AcrB transmembrane domain"/>
    <property type="match status" value="2"/>
</dbReference>
<dbReference type="SUPFAM" id="SSF82714">
    <property type="entry name" value="Multidrug efflux transporter AcrB TolC docking domain, DN and DC subdomains"/>
    <property type="match status" value="2"/>
</dbReference>
<feature type="transmembrane region" description="Helical" evidence="1">
    <location>
        <begin position="914"/>
        <end position="935"/>
    </location>
</feature>
<gene>
    <name evidence="2" type="ORF">JI748_01505</name>
</gene>
<organism evidence="2 3">
    <name type="scientific">Devosia rhizoryzae</name>
    <dbReference type="NCBI Taxonomy" id="2774137"/>
    <lineage>
        <taxon>Bacteria</taxon>
        <taxon>Pseudomonadati</taxon>
        <taxon>Pseudomonadota</taxon>
        <taxon>Alphaproteobacteria</taxon>
        <taxon>Hyphomicrobiales</taxon>
        <taxon>Devosiaceae</taxon>
        <taxon>Devosia</taxon>
    </lineage>
</organism>
<keyword evidence="1" id="KW-0812">Transmembrane</keyword>
<keyword evidence="1" id="KW-1133">Transmembrane helix</keyword>
<evidence type="ECO:0000313" key="2">
    <source>
        <dbReference type="EMBL" id="QQR39723.1"/>
    </source>
</evidence>
<dbReference type="SUPFAM" id="SSF82693">
    <property type="entry name" value="Multidrug efflux transporter AcrB pore domain, PN1, PN2, PC1 and PC2 subdomains"/>
    <property type="match status" value="3"/>
</dbReference>
<dbReference type="PANTHER" id="PTHR32063">
    <property type="match status" value="1"/>
</dbReference>
<dbReference type="RefSeq" id="WP_201634282.1">
    <property type="nucleotide sequence ID" value="NZ_CP068046.1"/>
</dbReference>
<dbReference type="Gene3D" id="3.30.2090.10">
    <property type="entry name" value="Multidrug efflux transporter AcrB TolC docking domain, DN and DC subdomains"/>
    <property type="match status" value="2"/>
</dbReference>